<name>A0ABP0JPK6_9DINO</name>
<evidence type="ECO:0000313" key="4">
    <source>
        <dbReference type="Proteomes" id="UP001642464"/>
    </source>
</evidence>
<keyword evidence="4" id="KW-1185">Reference proteome</keyword>
<protein>
    <submittedName>
        <fullName evidence="3">U5 small nuclear ribonucleoprotein 40 kDa protein</fullName>
    </submittedName>
</protein>
<dbReference type="SUPFAM" id="SSF81901">
    <property type="entry name" value="HCP-like"/>
    <property type="match status" value="1"/>
</dbReference>
<comment type="caution">
    <text evidence="3">The sequence shown here is derived from an EMBL/GenBank/DDBJ whole genome shotgun (WGS) entry which is preliminary data.</text>
</comment>
<dbReference type="SMART" id="SM00671">
    <property type="entry name" value="SEL1"/>
    <property type="match status" value="2"/>
</dbReference>
<keyword evidence="2" id="KW-0732">Signal</keyword>
<sequence>MMMHLWRRMSILWILGLSLSSSWLFLRPPQLTRVLRARISCWAAEAEISAADMERAKKEIAELEELAAKEDANAQFRLGQVLRKGRFVEQDLIRAFQLIFDAAQQDHVRAEYVLGTMLIRAEGCEEDVDTGVNFVLMAAEDELQDFRCQDERNWETISAVWETAFPTSRLLPQCLT</sequence>
<evidence type="ECO:0000256" key="2">
    <source>
        <dbReference type="SAM" id="SignalP"/>
    </source>
</evidence>
<reference evidence="3 4" key="1">
    <citation type="submission" date="2024-02" db="EMBL/GenBank/DDBJ databases">
        <authorList>
            <person name="Chen Y."/>
            <person name="Shah S."/>
            <person name="Dougan E. K."/>
            <person name="Thang M."/>
            <person name="Chan C."/>
        </authorList>
    </citation>
    <scope>NUCLEOTIDE SEQUENCE [LARGE SCALE GENOMIC DNA]</scope>
</reference>
<dbReference type="Proteomes" id="UP001642464">
    <property type="component" value="Unassembled WGS sequence"/>
</dbReference>
<proteinExistence type="predicted"/>
<evidence type="ECO:0000313" key="3">
    <source>
        <dbReference type="EMBL" id="CAK9016391.1"/>
    </source>
</evidence>
<evidence type="ECO:0000256" key="1">
    <source>
        <dbReference type="SAM" id="Coils"/>
    </source>
</evidence>
<feature type="coiled-coil region" evidence="1">
    <location>
        <begin position="46"/>
        <end position="73"/>
    </location>
</feature>
<feature type="signal peptide" evidence="2">
    <location>
        <begin position="1"/>
        <end position="20"/>
    </location>
</feature>
<feature type="chain" id="PRO_5045748288" evidence="2">
    <location>
        <begin position="21"/>
        <end position="176"/>
    </location>
</feature>
<dbReference type="InterPro" id="IPR006597">
    <property type="entry name" value="Sel1-like"/>
</dbReference>
<dbReference type="Gene3D" id="1.25.40.10">
    <property type="entry name" value="Tetratricopeptide repeat domain"/>
    <property type="match status" value="1"/>
</dbReference>
<dbReference type="InterPro" id="IPR011990">
    <property type="entry name" value="TPR-like_helical_dom_sf"/>
</dbReference>
<keyword evidence="1" id="KW-0175">Coiled coil</keyword>
<organism evidence="3 4">
    <name type="scientific">Durusdinium trenchii</name>
    <dbReference type="NCBI Taxonomy" id="1381693"/>
    <lineage>
        <taxon>Eukaryota</taxon>
        <taxon>Sar</taxon>
        <taxon>Alveolata</taxon>
        <taxon>Dinophyceae</taxon>
        <taxon>Suessiales</taxon>
        <taxon>Symbiodiniaceae</taxon>
        <taxon>Durusdinium</taxon>
    </lineage>
</organism>
<dbReference type="EMBL" id="CAXAMM010008113">
    <property type="protein sequence ID" value="CAK9016391.1"/>
    <property type="molecule type" value="Genomic_DNA"/>
</dbReference>
<dbReference type="GO" id="GO:1990904">
    <property type="term" value="C:ribonucleoprotein complex"/>
    <property type="evidence" value="ECO:0007669"/>
    <property type="project" value="UniProtKB-KW"/>
</dbReference>
<keyword evidence="3" id="KW-0687">Ribonucleoprotein</keyword>
<gene>
    <name evidence="3" type="ORF">SCF082_LOCUS13161</name>
</gene>
<accession>A0ABP0JPK6</accession>